<dbReference type="AlphaFoldDB" id="A0A212R6L1"/>
<evidence type="ECO:0000256" key="1">
    <source>
        <dbReference type="SAM" id="Phobius"/>
    </source>
</evidence>
<keyword evidence="3" id="KW-1185">Reference proteome</keyword>
<keyword evidence="1" id="KW-0812">Transmembrane</keyword>
<keyword evidence="1" id="KW-1133">Transmembrane helix</keyword>
<proteinExistence type="predicted"/>
<name>A0A212R6L1_9PROT</name>
<protein>
    <submittedName>
        <fullName evidence="2">Uncharacterized protein</fullName>
    </submittedName>
</protein>
<accession>A0A212R6L1</accession>
<feature type="transmembrane region" description="Helical" evidence="1">
    <location>
        <begin position="21"/>
        <end position="41"/>
    </location>
</feature>
<reference evidence="2 3" key="1">
    <citation type="submission" date="2017-06" db="EMBL/GenBank/DDBJ databases">
        <authorList>
            <person name="Kim H.J."/>
            <person name="Triplett B.A."/>
        </authorList>
    </citation>
    <scope>NUCLEOTIDE SEQUENCE [LARGE SCALE GENOMIC DNA]</scope>
    <source>
        <strain evidence="2 3">B29T1</strain>
    </source>
</reference>
<sequence>MMMSLQMDVSFMRFTDLAPQPFAALHLLQVIAAFSILSFWIGAPLYVALLVAPLAGLFPLTGPILGLSCGLMAWSWL</sequence>
<evidence type="ECO:0000313" key="3">
    <source>
        <dbReference type="Proteomes" id="UP000197065"/>
    </source>
</evidence>
<evidence type="ECO:0000313" key="2">
    <source>
        <dbReference type="EMBL" id="SNB67831.1"/>
    </source>
</evidence>
<feature type="transmembrane region" description="Helical" evidence="1">
    <location>
        <begin position="47"/>
        <end position="74"/>
    </location>
</feature>
<gene>
    <name evidence="2" type="ORF">SAMN07250955_10665</name>
</gene>
<organism evidence="2 3">
    <name type="scientific">Arboricoccus pini</name>
    <dbReference type="NCBI Taxonomy" id="1963835"/>
    <lineage>
        <taxon>Bacteria</taxon>
        <taxon>Pseudomonadati</taxon>
        <taxon>Pseudomonadota</taxon>
        <taxon>Alphaproteobacteria</taxon>
        <taxon>Geminicoccales</taxon>
        <taxon>Geminicoccaceae</taxon>
        <taxon>Arboricoccus</taxon>
    </lineage>
</organism>
<dbReference type="Proteomes" id="UP000197065">
    <property type="component" value="Unassembled WGS sequence"/>
</dbReference>
<keyword evidence="1" id="KW-0472">Membrane</keyword>
<dbReference type="EMBL" id="FYEH01000006">
    <property type="protein sequence ID" value="SNB67831.1"/>
    <property type="molecule type" value="Genomic_DNA"/>
</dbReference>